<evidence type="ECO:0000313" key="8">
    <source>
        <dbReference type="Proteomes" id="UP000440224"/>
    </source>
</evidence>
<dbReference type="InterPro" id="IPR011009">
    <property type="entry name" value="Kinase-like_dom_sf"/>
</dbReference>
<comment type="caution">
    <text evidence="7">The sequence shown here is derived from an EMBL/GenBank/DDBJ whole genome shotgun (WGS) entry which is preliminary data.</text>
</comment>
<organism evidence="7 8">
    <name type="scientific">Polyangium spumosum</name>
    <dbReference type="NCBI Taxonomy" id="889282"/>
    <lineage>
        <taxon>Bacteria</taxon>
        <taxon>Pseudomonadati</taxon>
        <taxon>Myxococcota</taxon>
        <taxon>Polyangia</taxon>
        <taxon>Polyangiales</taxon>
        <taxon>Polyangiaceae</taxon>
        <taxon>Polyangium</taxon>
    </lineage>
</organism>
<dbReference type="Gene3D" id="3.30.200.20">
    <property type="entry name" value="Phosphorylase Kinase, domain 1"/>
    <property type="match status" value="1"/>
</dbReference>
<dbReference type="SMART" id="SM00220">
    <property type="entry name" value="S_TKc"/>
    <property type="match status" value="1"/>
</dbReference>
<dbReference type="Pfam" id="PF13191">
    <property type="entry name" value="AAA_16"/>
    <property type="match status" value="1"/>
</dbReference>
<dbReference type="Gene3D" id="3.40.50.300">
    <property type="entry name" value="P-loop containing nucleotide triphosphate hydrolases"/>
    <property type="match status" value="1"/>
</dbReference>
<evidence type="ECO:0000313" key="7">
    <source>
        <dbReference type="EMBL" id="MRG93479.1"/>
    </source>
</evidence>
<evidence type="ECO:0000256" key="1">
    <source>
        <dbReference type="ARBA" id="ARBA00022679"/>
    </source>
</evidence>
<dbReference type="InterPro" id="IPR041664">
    <property type="entry name" value="AAA_16"/>
</dbReference>
<gene>
    <name evidence="7" type="ORF">GF068_16400</name>
</gene>
<dbReference type="PROSITE" id="PS00107">
    <property type="entry name" value="PROTEIN_KINASE_ATP"/>
    <property type="match status" value="1"/>
</dbReference>
<dbReference type="PANTHER" id="PTHR43289">
    <property type="entry name" value="MITOGEN-ACTIVATED PROTEIN KINASE KINASE KINASE 20-RELATED"/>
    <property type="match status" value="1"/>
</dbReference>
<dbReference type="SUPFAM" id="SSF56112">
    <property type="entry name" value="Protein kinase-like (PK-like)"/>
    <property type="match status" value="1"/>
</dbReference>
<keyword evidence="4 5" id="KW-0067">ATP-binding</keyword>
<dbReference type="InterPro" id="IPR000719">
    <property type="entry name" value="Prot_kinase_dom"/>
</dbReference>
<dbReference type="InterPro" id="IPR011990">
    <property type="entry name" value="TPR-like_helical_dom_sf"/>
</dbReference>
<reference evidence="7 8" key="1">
    <citation type="submission" date="2019-10" db="EMBL/GenBank/DDBJ databases">
        <title>A soil myxobacterium in the family Polyangiaceae.</title>
        <authorList>
            <person name="Li Y."/>
            <person name="Wang J."/>
        </authorList>
    </citation>
    <scope>NUCLEOTIDE SEQUENCE [LARGE SCALE GENOMIC DNA]</scope>
    <source>
        <strain evidence="7 8">DSM 14734</strain>
    </source>
</reference>
<protein>
    <submittedName>
        <fullName evidence="7">AAA family ATPase</fullName>
    </submittedName>
</protein>
<dbReference type="Proteomes" id="UP000440224">
    <property type="component" value="Unassembled WGS sequence"/>
</dbReference>
<dbReference type="EMBL" id="WJIE01000004">
    <property type="protein sequence ID" value="MRG93479.1"/>
    <property type="molecule type" value="Genomic_DNA"/>
</dbReference>
<dbReference type="CDD" id="cd14014">
    <property type="entry name" value="STKc_PknB_like"/>
    <property type="match status" value="1"/>
</dbReference>
<accession>A0A6N7PNH1</accession>
<keyword evidence="1" id="KW-0808">Transferase</keyword>
<sequence>MRGVGPVENVVQLPSVSEELSRRFVIRRCLGQGGFGVVYEAFDRSLGSDVALKALLSMDPAALYAFKQEFRALADVAHENLVGLHELFFDDGRFYLTMELVRGVSFLRHVRPNREERSDASAITLPPLPTAQRAMAAELETVVTMDLPAVAGPHGTIAMTTLSMDGAAPPRPPQMQPDARGELDVDRLRHSLVGLAKGVSAIHRTGRVHRDLKPSNVLVTPEGRVKILDFGLVGSFESLARDRILVVGTPAYMSPEQATGASGDGGSDWYSVGVMLFEALTGVVPHLFEGTSIEDLLYAKHLVDPPDPREIAPDAPEDLAELALRLLARDPGARAGAEQVFRVGRAATESAPRVASMTMTTRGARPSFVGRARETAAMREAFEAFVREKQPVVLHVHGTSGMGKSDLVRSFLDGLGAQPIVLEGRCHEREWVPYKAFDGAIDALARFLGEFDPEDRLGFLPPGLSSLARLFPVLGRLAEEGSEPEAPDPHELRRRAFEALRKLFVNLAQHRPLVLYLDDLQWADADSAALLEALLVAPAPNLFLVASYRTEEARGSELVGRLPSPRAAEAAAEIEAREVVVGPLSTEDAEALALSILGSDDAEARRAAARIAREAAGSPFFVQELARYLLAGHTSEGLDMRGVVAARVALLPAHARLVLEIVSTAGRPIEPVLIKEAAALGDEENSRAIAALRAEGLLRAKGGRDEARVEAYHDKIRESVVQGLADEVLRDRHRALGHAMEGMSNADPEALAMHFRTAGEPSRARAYMERAAQRAERVLAFDRAATLYRLALELAEPADVGALELRLGDALAKAGRGAEAANVFLSAASKLDARSALVPRQRAAEHLLRAGHMDEGLAAARELLPAVGLRYPATPRRAFVNVAVARVKQRLRGYDFHERPEHDIDPAVLHRIDLCWSLGNGLGGVDAVRGADFQARHLALSLEAGEPYRIARAFSWEAVLRSLGGGAQNIAEARELAARAEAIARRIEHPHALAWSSAARALAAHNGYEFREAIVLCERTIDLFREACSNIAWEIASMYAWWLLTALFYVGDLRALLEHLPRCFHEADALGDRYMETALGAFMGPIGLLLQDRPHEAIASAERALAGWTTRGFHTIHWGALYVRAGAWLQLGEGSRAYAHVHARLGELHASMLPRTAKAIRLRLLDLQARVALARARDVADPEPLFREALSLADRLDQERTSWSDACALAIRAAILVRRGDVDRALAYLLRAGSAFRRSDLDFFARLTERRVGELEGGEAGRARIDAVDTWFCEQGVLRPDRLVPAFLAV</sequence>
<dbReference type="Gene3D" id="1.10.510.10">
    <property type="entry name" value="Transferase(Phosphotransferase) domain 1"/>
    <property type="match status" value="1"/>
</dbReference>
<dbReference type="GO" id="GO:0004674">
    <property type="term" value="F:protein serine/threonine kinase activity"/>
    <property type="evidence" value="ECO:0007669"/>
    <property type="project" value="TreeGrafter"/>
</dbReference>
<dbReference type="SUPFAM" id="SSF52540">
    <property type="entry name" value="P-loop containing nucleoside triphosphate hydrolases"/>
    <property type="match status" value="1"/>
</dbReference>
<evidence type="ECO:0000256" key="5">
    <source>
        <dbReference type="PROSITE-ProRule" id="PRU10141"/>
    </source>
</evidence>
<feature type="domain" description="Protein kinase" evidence="6">
    <location>
        <begin position="24"/>
        <end position="354"/>
    </location>
</feature>
<dbReference type="PANTHER" id="PTHR43289:SF30">
    <property type="entry name" value="NON-SPECIFIC SERINE_THREONINE PROTEIN KINASE"/>
    <property type="match status" value="1"/>
</dbReference>
<evidence type="ECO:0000256" key="2">
    <source>
        <dbReference type="ARBA" id="ARBA00022741"/>
    </source>
</evidence>
<dbReference type="InterPro" id="IPR017441">
    <property type="entry name" value="Protein_kinase_ATP_BS"/>
</dbReference>
<evidence type="ECO:0000256" key="4">
    <source>
        <dbReference type="ARBA" id="ARBA00022840"/>
    </source>
</evidence>
<dbReference type="GO" id="GO:0005524">
    <property type="term" value="F:ATP binding"/>
    <property type="evidence" value="ECO:0007669"/>
    <property type="project" value="UniProtKB-UniRule"/>
</dbReference>
<evidence type="ECO:0000256" key="3">
    <source>
        <dbReference type="ARBA" id="ARBA00022777"/>
    </source>
</evidence>
<dbReference type="InterPro" id="IPR027417">
    <property type="entry name" value="P-loop_NTPase"/>
</dbReference>
<feature type="binding site" evidence="5">
    <location>
        <position position="53"/>
    </location>
    <ligand>
        <name>ATP</name>
        <dbReference type="ChEBI" id="CHEBI:30616"/>
    </ligand>
</feature>
<dbReference type="Gene3D" id="1.25.40.10">
    <property type="entry name" value="Tetratricopeptide repeat domain"/>
    <property type="match status" value="1"/>
</dbReference>
<name>A0A6N7PNH1_9BACT</name>
<keyword evidence="2 5" id="KW-0547">Nucleotide-binding</keyword>
<keyword evidence="3" id="KW-0418">Kinase</keyword>
<keyword evidence="8" id="KW-1185">Reference proteome</keyword>
<dbReference type="Pfam" id="PF00069">
    <property type="entry name" value="Pkinase"/>
    <property type="match status" value="2"/>
</dbReference>
<dbReference type="PROSITE" id="PS50011">
    <property type="entry name" value="PROTEIN_KINASE_DOM"/>
    <property type="match status" value="1"/>
</dbReference>
<evidence type="ECO:0000259" key="6">
    <source>
        <dbReference type="PROSITE" id="PS50011"/>
    </source>
</evidence>
<proteinExistence type="predicted"/>